<comment type="caution">
    <text evidence="2">The sequence shown here is derived from an EMBL/GenBank/DDBJ whole genome shotgun (WGS) entry which is preliminary data.</text>
</comment>
<proteinExistence type="predicted"/>
<feature type="compositionally biased region" description="Polar residues" evidence="1">
    <location>
        <begin position="30"/>
        <end position="41"/>
    </location>
</feature>
<evidence type="ECO:0000256" key="1">
    <source>
        <dbReference type="SAM" id="MobiDB-lite"/>
    </source>
</evidence>
<dbReference type="Proteomes" id="UP000234474">
    <property type="component" value="Unassembled WGS sequence"/>
</dbReference>
<dbReference type="OrthoDB" id="5386823at2759"/>
<sequence length="109" mass="12051">MSNPNLLDIEPGGENTQYESIRLFTETPHKQTGQLGVNSPHTKSEMRTYFDSDNNGQKLRDEDEEEAQRLEGEFTSNISGETDKDSKENEAAAKTRRQQGYGPGSGVGA</sequence>
<reference evidence="3" key="1">
    <citation type="journal article" date="2018" name="Proc. Natl. Acad. Sci. U.S.A.">
        <title>Linking secondary metabolites to gene clusters through genome sequencing of six diverse Aspergillus species.</title>
        <authorList>
            <person name="Kaerboelling I."/>
            <person name="Vesth T.C."/>
            <person name="Frisvad J.C."/>
            <person name="Nybo J.L."/>
            <person name="Theobald S."/>
            <person name="Kuo A."/>
            <person name="Bowyer P."/>
            <person name="Matsuda Y."/>
            <person name="Mondo S."/>
            <person name="Lyhne E.K."/>
            <person name="Kogle M.E."/>
            <person name="Clum A."/>
            <person name="Lipzen A."/>
            <person name="Salamov A."/>
            <person name="Ngan C.Y."/>
            <person name="Daum C."/>
            <person name="Chiniquy J."/>
            <person name="Barry K."/>
            <person name="LaButti K."/>
            <person name="Haridas S."/>
            <person name="Simmons B.A."/>
            <person name="Magnuson J.K."/>
            <person name="Mortensen U.H."/>
            <person name="Larsen T.O."/>
            <person name="Grigoriev I.V."/>
            <person name="Baker S.E."/>
            <person name="Andersen M.R."/>
        </authorList>
    </citation>
    <scope>NUCLEOTIDE SEQUENCE [LARGE SCALE GENOMIC DNA]</scope>
    <source>
        <strain evidence="3">IBT 16806</strain>
    </source>
</reference>
<dbReference type="EMBL" id="MSZS01000001">
    <property type="protein sequence ID" value="PKX99026.1"/>
    <property type="molecule type" value="Genomic_DNA"/>
</dbReference>
<organism evidence="2 3">
    <name type="scientific">Aspergillus novofumigatus (strain IBT 16806)</name>
    <dbReference type="NCBI Taxonomy" id="1392255"/>
    <lineage>
        <taxon>Eukaryota</taxon>
        <taxon>Fungi</taxon>
        <taxon>Dikarya</taxon>
        <taxon>Ascomycota</taxon>
        <taxon>Pezizomycotina</taxon>
        <taxon>Eurotiomycetes</taxon>
        <taxon>Eurotiomycetidae</taxon>
        <taxon>Eurotiales</taxon>
        <taxon>Aspergillaceae</taxon>
        <taxon>Aspergillus</taxon>
        <taxon>Aspergillus subgen. Fumigati</taxon>
    </lineage>
</organism>
<feature type="region of interest" description="Disordered" evidence="1">
    <location>
        <begin position="1"/>
        <end position="109"/>
    </location>
</feature>
<protein>
    <submittedName>
        <fullName evidence="2">Uncharacterized protein</fullName>
    </submittedName>
</protein>
<dbReference type="VEuPathDB" id="FungiDB:P174DRAFT_447582"/>
<dbReference type="AlphaFoldDB" id="A0A2I1CN31"/>
<evidence type="ECO:0000313" key="2">
    <source>
        <dbReference type="EMBL" id="PKX99026.1"/>
    </source>
</evidence>
<dbReference type="RefSeq" id="XP_024687621.1">
    <property type="nucleotide sequence ID" value="XM_024828678.1"/>
</dbReference>
<name>A0A2I1CN31_ASPN1</name>
<dbReference type="GeneID" id="36536004"/>
<accession>A0A2I1CN31</accession>
<evidence type="ECO:0000313" key="3">
    <source>
        <dbReference type="Proteomes" id="UP000234474"/>
    </source>
</evidence>
<gene>
    <name evidence="2" type="ORF">P174DRAFT_447582</name>
</gene>
<keyword evidence="3" id="KW-1185">Reference proteome</keyword>
<dbReference type="OMA" id="RQQGYGP"/>
<feature type="compositionally biased region" description="Basic and acidic residues" evidence="1">
    <location>
        <begin position="81"/>
        <end position="93"/>
    </location>
</feature>